<name>A0A3S3PEU2_9ACAR</name>
<dbReference type="InterPro" id="IPR001752">
    <property type="entry name" value="Kinesin_motor_dom"/>
</dbReference>
<dbReference type="OrthoDB" id="3176171at2759"/>
<dbReference type="GO" id="GO:0000278">
    <property type="term" value="P:mitotic cell cycle"/>
    <property type="evidence" value="ECO:0007669"/>
    <property type="project" value="TreeGrafter"/>
</dbReference>
<sequence length="84" mass="9681">GILSHCFAHIFGFIAKSANDTQFLVRASYYEIYNEDIFDLLVRICYILFESAQSGVYVKDLSCYVVNNVSELEKLKQIGEFEKL</sequence>
<reference evidence="7 9" key="1">
    <citation type="journal article" date="2018" name="Gigascience">
        <title>Genomes of trombidid mites reveal novel predicted allergens and laterally-transferred genes associated with secondary metabolism.</title>
        <authorList>
            <person name="Dong X."/>
            <person name="Chaisiri K."/>
            <person name="Xia D."/>
            <person name="Armstrong S.D."/>
            <person name="Fang Y."/>
            <person name="Donnelly M.J."/>
            <person name="Kadowaki T."/>
            <person name="McGarry J.W."/>
            <person name="Darby A.C."/>
            <person name="Makepeace B.L."/>
        </authorList>
    </citation>
    <scope>NUCLEOTIDE SEQUENCE [LARGE SCALE GENOMIC DNA]</scope>
    <source>
        <strain evidence="7">UoL-WK</strain>
    </source>
</reference>
<dbReference type="PROSITE" id="PS50067">
    <property type="entry name" value="KINESIN_MOTOR_2"/>
    <property type="match status" value="1"/>
</dbReference>
<dbReference type="Gene3D" id="3.40.850.10">
    <property type="entry name" value="Kinesin motor domain"/>
    <property type="match status" value="1"/>
</dbReference>
<dbReference type="InterPro" id="IPR027417">
    <property type="entry name" value="P-loop_NTPase"/>
</dbReference>
<dbReference type="Proteomes" id="UP000285301">
    <property type="component" value="Unassembled WGS sequence"/>
</dbReference>
<keyword evidence="4" id="KW-0963">Cytoplasm</keyword>
<comment type="caution">
    <text evidence="7">The sequence shown here is derived from an EMBL/GenBank/DDBJ whole genome shotgun (WGS) entry which is preliminary data.</text>
</comment>
<evidence type="ECO:0000313" key="7">
    <source>
        <dbReference type="EMBL" id="RWS13830.1"/>
    </source>
</evidence>
<evidence type="ECO:0000256" key="3">
    <source>
        <dbReference type="ARBA" id="ARBA00022840"/>
    </source>
</evidence>
<dbReference type="InterPro" id="IPR036961">
    <property type="entry name" value="Kinesin_motor_dom_sf"/>
</dbReference>
<dbReference type="SUPFAM" id="SSF52540">
    <property type="entry name" value="P-loop containing nucleoside triphosphate hydrolases"/>
    <property type="match status" value="1"/>
</dbReference>
<evidence type="ECO:0000256" key="4">
    <source>
        <dbReference type="ARBA" id="ARBA00023212"/>
    </source>
</evidence>
<dbReference type="GO" id="GO:0003777">
    <property type="term" value="F:microtubule motor activity"/>
    <property type="evidence" value="ECO:0007669"/>
    <property type="project" value="InterPro"/>
</dbReference>
<keyword evidence="2" id="KW-0547">Nucleotide-binding</keyword>
<evidence type="ECO:0000259" key="6">
    <source>
        <dbReference type="PROSITE" id="PS50067"/>
    </source>
</evidence>
<dbReference type="GO" id="GO:0007018">
    <property type="term" value="P:microtubule-based movement"/>
    <property type="evidence" value="ECO:0007669"/>
    <property type="project" value="InterPro"/>
</dbReference>
<dbReference type="EMBL" id="NCKU01000870">
    <property type="protein sequence ID" value="RWS13839.1"/>
    <property type="molecule type" value="Genomic_DNA"/>
</dbReference>
<organism evidence="7 9">
    <name type="scientific">Dinothrombium tinctorium</name>
    <dbReference type="NCBI Taxonomy" id="1965070"/>
    <lineage>
        <taxon>Eukaryota</taxon>
        <taxon>Metazoa</taxon>
        <taxon>Ecdysozoa</taxon>
        <taxon>Arthropoda</taxon>
        <taxon>Chelicerata</taxon>
        <taxon>Arachnida</taxon>
        <taxon>Acari</taxon>
        <taxon>Acariformes</taxon>
        <taxon>Trombidiformes</taxon>
        <taxon>Prostigmata</taxon>
        <taxon>Anystina</taxon>
        <taxon>Parasitengona</taxon>
        <taxon>Trombidioidea</taxon>
        <taxon>Trombidiidae</taxon>
        <taxon>Dinothrombium</taxon>
    </lineage>
</organism>
<dbReference type="PANTHER" id="PTHR47968">
    <property type="entry name" value="CENTROMERE PROTEIN E"/>
    <property type="match status" value="1"/>
</dbReference>
<comment type="similarity">
    <text evidence="5">Belongs to the TRAFAC class myosin-kinesin ATPase superfamily. Kinesin family.</text>
</comment>
<dbReference type="GO" id="GO:0005524">
    <property type="term" value="F:ATP binding"/>
    <property type="evidence" value="ECO:0007669"/>
    <property type="project" value="UniProtKB-KW"/>
</dbReference>
<gene>
    <name evidence="7" type="ORF">B4U79_03010</name>
    <name evidence="8" type="ORF">B4U79_07916</name>
</gene>
<keyword evidence="4" id="KW-0206">Cytoskeleton</keyword>
<keyword evidence="3" id="KW-0067">ATP-binding</keyword>
<dbReference type="PANTHER" id="PTHR47968:SF50">
    <property type="entry name" value="KINESIN-LIKE PROTEIN"/>
    <property type="match status" value="1"/>
</dbReference>
<evidence type="ECO:0000256" key="1">
    <source>
        <dbReference type="ARBA" id="ARBA00004245"/>
    </source>
</evidence>
<feature type="domain" description="Kinesin motor" evidence="6">
    <location>
        <begin position="1"/>
        <end position="84"/>
    </location>
</feature>
<comment type="subcellular location">
    <subcellularLocation>
        <location evidence="1">Cytoplasm</location>
        <location evidence="1">Cytoskeleton</location>
    </subcellularLocation>
</comment>
<dbReference type="EMBL" id="NCKU01000871">
    <property type="protein sequence ID" value="RWS13830.1"/>
    <property type="molecule type" value="Genomic_DNA"/>
</dbReference>
<keyword evidence="9" id="KW-1185">Reference proteome</keyword>
<dbReference type="AlphaFoldDB" id="A0A3S3PEU2"/>
<evidence type="ECO:0000256" key="2">
    <source>
        <dbReference type="ARBA" id="ARBA00022741"/>
    </source>
</evidence>
<evidence type="ECO:0000256" key="5">
    <source>
        <dbReference type="PROSITE-ProRule" id="PRU00283"/>
    </source>
</evidence>
<dbReference type="Pfam" id="PF00225">
    <property type="entry name" value="Kinesin"/>
    <property type="match status" value="1"/>
</dbReference>
<feature type="non-terminal residue" evidence="7">
    <location>
        <position position="1"/>
    </location>
</feature>
<evidence type="ECO:0000313" key="9">
    <source>
        <dbReference type="Proteomes" id="UP000285301"/>
    </source>
</evidence>
<proteinExistence type="inferred from homology"/>
<protein>
    <submittedName>
        <fullName evidence="7">Kinesin-like protein kif3a</fullName>
    </submittedName>
</protein>
<accession>A0A3S3PEU2</accession>
<dbReference type="GO" id="GO:0008017">
    <property type="term" value="F:microtubule binding"/>
    <property type="evidence" value="ECO:0007669"/>
    <property type="project" value="InterPro"/>
</dbReference>
<dbReference type="STRING" id="1965070.A0A3S3PEU2"/>
<evidence type="ECO:0000313" key="8">
    <source>
        <dbReference type="EMBL" id="RWS13839.1"/>
    </source>
</evidence>
<comment type="caution">
    <text evidence="5">Lacks conserved residue(s) required for the propagation of feature annotation.</text>
</comment>
<reference evidence="7" key="2">
    <citation type="submission" date="2018-11" db="EMBL/GenBank/DDBJ databases">
        <title>Trombidioid mite genomics.</title>
        <authorList>
            <person name="Dong X."/>
        </authorList>
    </citation>
    <scope>NUCLEOTIDE SEQUENCE</scope>
    <source>
        <strain evidence="7">UoL-WK</strain>
    </source>
</reference>
<dbReference type="GO" id="GO:0005874">
    <property type="term" value="C:microtubule"/>
    <property type="evidence" value="ECO:0007669"/>
    <property type="project" value="TreeGrafter"/>
</dbReference>
<dbReference type="InterPro" id="IPR027640">
    <property type="entry name" value="Kinesin-like_fam"/>
</dbReference>